<evidence type="ECO:0000256" key="2">
    <source>
        <dbReference type="SAM" id="MobiDB-lite"/>
    </source>
</evidence>
<feature type="domain" description="Opioid growth factor receptor (OGFr) conserved" evidence="3">
    <location>
        <begin position="125"/>
        <end position="327"/>
    </location>
</feature>
<name>A0A5A9N9N5_9TELE</name>
<feature type="region of interest" description="Disordered" evidence="2">
    <location>
        <begin position="508"/>
        <end position="543"/>
    </location>
</feature>
<dbReference type="Proteomes" id="UP000324632">
    <property type="component" value="Chromosome 20"/>
</dbReference>
<feature type="compositionally biased region" description="Acidic residues" evidence="2">
    <location>
        <begin position="1"/>
        <end position="23"/>
    </location>
</feature>
<proteinExistence type="inferred from homology"/>
<feature type="region of interest" description="Disordered" evidence="2">
    <location>
        <begin position="1"/>
        <end position="72"/>
    </location>
</feature>
<dbReference type="GO" id="GO:0140625">
    <property type="term" value="F:opioid growth factor receptor activity"/>
    <property type="evidence" value="ECO:0007669"/>
    <property type="project" value="InterPro"/>
</dbReference>
<evidence type="ECO:0000313" key="5">
    <source>
        <dbReference type="Proteomes" id="UP000324632"/>
    </source>
</evidence>
<keyword evidence="5" id="KW-1185">Reference proteome</keyword>
<accession>A0A5A9N9N5</accession>
<feature type="region of interest" description="Disordered" evidence="2">
    <location>
        <begin position="557"/>
        <end position="584"/>
    </location>
</feature>
<keyword evidence="4" id="KW-0675">Receptor</keyword>
<dbReference type="InterPro" id="IPR006757">
    <property type="entry name" value="OGF_rcpt"/>
</dbReference>
<organism evidence="4 5">
    <name type="scientific">Triplophysa tibetana</name>
    <dbReference type="NCBI Taxonomy" id="1572043"/>
    <lineage>
        <taxon>Eukaryota</taxon>
        <taxon>Metazoa</taxon>
        <taxon>Chordata</taxon>
        <taxon>Craniata</taxon>
        <taxon>Vertebrata</taxon>
        <taxon>Euteleostomi</taxon>
        <taxon>Actinopterygii</taxon>
        <taxon>Neopterygii</taxon>
        <taxon>Teleostei</taxon>
        <taxon>Ostariophysi</taxon>
        <taxon>Cypriniformes</taxon>
        <taxon>Nemacheilidae</taxon>
        <taxon>Triplophysa</taxon>
    </lineage>
</organism>
<protein>
    <submittedName>
        <fullName evidence="4">Opioid growth factor receptor</fullName>
    </submittedName>
</protein>
<evidence type="ECO:0000256" key="1">
    <source>
        <dbReference type="ARBA" id="ARBA00010365"/>
    </source>
</evidence>
<gene>
    <name evidence="4" type="ORF">E1301_Tti018303</name>
</gene>
<dbReference type="Pfam" id="PF04664">
    <property type="entry name" value="OGFr_N"/>
    <property type="match status" value="1"/>
</dbReference>
<comment type="similarity">
    <text evidence="1">Belongs to the opioid growth factor receptor family.</text>
</comment>
<evidence type="ECO:0000313" key="4">
    <source>
        <dbReference type="EMBL" id="KAA0706724.1"/>
    </source>
</evidence>
<feature type="compositionally biased region" description="Polar residues" evidence="2">
    <location>
        <begin position="510"/>
        <end position="522"/>
    </location>
</feature>
<reference evidence="4 5" key="1">
    <citation type="journal article" date="2019" name="Mol. Ecol. Resour.">
        <title>Chromosome-level genome assembly of Triplophysa tibetana, a fish adapted to the harsh high-altitude environment of the Tibetan Plateau.</title>
        <authorList>
            <person name="Yang X."/>
            <person name="Liu H."/>
            <person name="Ma Z."/>
            <person name="Zou Y."/>
            <person name="Zou M."/>
            <person name="Mao Y."/>
            <person name="Li X."/>
            <person name="Wang H."/>
            <person name="Chen T."/>
            <person name="Wang W."/>
            <person name="Yang R."/>
        </authorList>
    </citation>
    <scope>NUCLEOTIDE SEQUENCE [LARGE SCALE GENOMIC DNA]</scope>
    <source>
        <strain evidence="4">TTIB1903HZAU</strain>
        <tissue evidence="4">Muscle</tissue>
    </source>
</reference>
<dbReference type="AlphaFoldDB" id="A0A5A9N9N5"/>
<comment type="caution">
    <text evidence="4">The sequence shown here is derived from an EMBL/GenBank/DDBJ whole genome shotgun (WGS) entry which is preliminary data.</text>
</comment>
<feature type="compositionally biased region" description="Polar residues" evidence="2">
    <location>
        <begin position="557"/>
        <end position="566"/>
    </location>
</feature>
<dbReference type="GO" id="GO:0016020">
    <property type="term" value="C:membrane"/>
    <property type="evidence" value="ECO:0007669"/>
    <property type="project" value="InterPro"/>
</dbReference>
<evidence type="ECO:0000259" key="3">
    <source>
        <dbReference type="Pfam" id="PF04664"/>
    </source>
</evidence>
<dbReference type="InterPro" id="IPR039574">
    <property type="entry name" value="OGFr"/>
</dbReference>
<sequence>MDDDLVCEYDSTWDTESDGDELENTGRSKKTRPAFEKMVGCPSRPLVRHSPAPQGQMPSWPRPPEHSPAEAYGTGPGTDHLQRLTASHQTGLEWSNSSSRNLRAAKDMQNYRHGYPNINEEECPEERMINLKFYLNEIKSSPDDVSIETFHTEWKTDYKRLERVHSYIQWLFPLREPGVNYMAAELTKKEIQAFRENEEAKSRLVDSYELMLGFYGIHLLNRETGEVKRAENCRERFANLERNMHNNLRITRILKSLGELGFEHFQAPLVRFFLEETLVKKTLSSVKRSVLDYFLFAVRDKRERRKLVRFAFQHFEPKDKFVWCPRKIQKRFKKKSEKRQNSIVPNGESLTNDEAHVQHKTTVEQKCIPADVIETTKLVEDDSGMNVDSEKQSEYTFEDLEKTNLDSSTVDLPLNNGTNIDNGEIDHSKPSSVEDQFGADAKIELTEVTEAPKQILGLKSDQEASKKKWECVAGSSTGSAECIESQDEMGSLICPTTCQLDQKELHEVASGTNKESTVTDSPENIPRPDLKNRSGGPAQKETSAEIMNVRSGKSFEYNNINCNQSHGPDKEEPMDMVEFQPHSE</sequence>
<dbReference type="PANTHER" id="PTHR14015">
    <property type="entry name" value="OPIOID GROWTH FACTOR RECEPTOR OGFR ZETA-TYPE OPIOID RECEPTOR"/>
    <property type="match status" value="1"/>
</dbReference>
<dbReference type="PANTHER" id="PTHR14015:SF1">
    <property type="entry name" value="OPIOID GROWTH FACTOR RECEPTOR"/>
    <property type="match status" value="1"/>
</dbReference>
<dbReference type="EMBL" id="SOYY01000020">
    <property type="protein sequence ID" value="KAA0706724.1"/>
    <property type="molecule type" value="Genomic_DNA"/>
</dbReference>